<dbReference type="EMBL" id="CAJOBA010002940">
    <property type="protein sequence ID" value="CAF3664786.1"/>
    <property type="molecule type" value="Genomic_DNA"/>
</dbReference>
<dbReference type="Proteomes" id="UP000663829">
    <property type="component" value="Unassembled WGS sequence"/>
</dbReference>
<evidence type="ECO:0000256" key="1">
    <source>
        <dbReference type="SAM" id="Phobius"/>
    </source>
</evidence>
<dbReference type="AlphaFoldDB" id="A0A814M232"/>
<reference evidence="3" key="1">
    <citation type="submission" date="2021-02" db="EMBL/GenBank/DDBJ databases">
        <authorList>
            <person name="Nowell W R."/>
        </authorList>
    </citation>
    <scope>NUCLEOTIDE SEQUENCE</scope>
</reference>
<feature type="transmembrane region" description="Helical" evidence="1">
    <location>
        <begin position="400"/>
        <end position="426"/>
    </location>
</feature>
<dbReference type="EMBL" id="CAJNOQ010004741">
    <property type="protein sequence ID" value="CAF1072034.1"/>
    <property type="molecule type" value="Genomic_DNA"/>
</dbReference>
<evidence type="ECO:0000313" key="4">
    <source>
        <dbReference type="EMBL" id="CAF3664786.1"/>
    </source>
</evidence>
<dbReference type="Proteomes" id="UP000682733">
    <property type="component" value="Unassembled WGS sequence"/>
</dbReference>
<name>A0A814M232_9BILA</name>
<keyword evidence="6" id="KW-1185">Reference proteome</keyword>
<evidence type="ECO:0000313" key="5">
    <source>
        <dbReference type="EMBL" id="CAF3839029.1"/>
    </source>
</evidence>
<keyword evidence="1" id="KW-0812">Transmembrane</keyword>
<keyword evidence="1" id="KW-0472">Membrane</keyword>
<protein>
    <submittedName>
        <fullName evidence="3">Uncharacterized protein</fullName>
    </submittedName>
</protein>
<accession>A0A814M232</accession>
<evidence type="ECO:0000313" key="3">
    <source>
        <dbReference type="EMBL" id="CAF1072034.1"/>
    </source>
</evidence>
<dbReference type="OrthoDB" id="10046728at2759"/>
<organism evidence="3 6">
    <name type="scientific">Didymodactylos carnosus</name>
    <dbReference type="NCBI Taxonomy" id="1234261"/>
    <lineage>
        <taxon>Eukaryota</taxon>
        <taxon>Metazoa</taxon>
        <taxon>Spiralia</taxon>
        <taxon>Gnathifera</taxon>
        <taxon>Rotifera</taxon>
        <taxon>Eurotatoria</taxon>
        <taxon>Bdelloidea</taxon>
        <taxon>Philodinida</taxon>
        <taxon>Philodinidae</taxon>
        <taxon>Didymodactylos</taxon>
    </lineage>
</organism>
<evidence type="ECO:0000313" key="2">
    <source>
        <dbReference type="EMBL" id="CAF0881122.1"/>
    </source>
</evidence>
<evidence type="ECO:0000313" key="6">
    <source>
        <dbReference type="Proteomes" id="UP000663829"/>
    </source>
</evidence>
<gene>
    <name evidence="3" type="ORF">GPM918_LOCUS17325</name>
    <name evidence="2" type="ORF">OVA965_LOCUS8625</name>
    <name evidence="5" type="ORF">SRO942_LOCUS17324</name>
    <name evidence="4" type="ORF">TMI583_LOCUS8621</name>
</gene>
<dbReference type="Proteomes" id="UP000681722">
    <property type="component" value="Unassembled WGS sequence"/>
</dbReference>
<feature type="transmembrane region" description="Helical" evidence="1">
    <location>
        <begin position="63"/>
        <end position="81"/>
    </location>
</feature>
<comment type="caution">
    <text evidence="3">The sequence shown here is derived from an EMBL/GenBank/DDBJ whole genome shotgun (WGS) entry which is preliminary data.</text>
</comment>
<proteinExistence type="predicted"/>
<keyword evidence="1" id="KW-1133">Transmembrane helix</keyword>
<dbReference type="EMBL" id="CAJNOK010002939">
    <property type="protein sequence ID" value="CAF0881122.1"/>
    <property type="molecule type" value="Genomic_DNA"/>
</dbReference>
<dbReference type="EMBL" id="CAJOBC010004741">
    <property type="protein sequence ID" value="CAF3839029.1"/>
    <property type="molecule type" value="Genomic_DNA"/>
</dbReference>
<sequence>MCISDLDLAPRRIYKSPILPVRQRLYNLYEFVKEKIKKFNLFESKPLSIDAHEITNQLHSTRLFIITFTVALIVLVFYTSLSNRTVTVTIKSPTLEHYSELQEKYPQTLLCPCTEISIPYSKLIQLSPTYHQLCSSQFITDEWFQYTVYKLYLTPTELIHDDFRWRSSFGFQMLSSFCQLSSQTINDELLRFYSLLYLSSSSTITSNHTFQVEIQALIKQFQSTTKNSFLQILQLILDITQSNSLISGLNTNYYVTLLGTVDNLVTVFYPRRYNDCYCQITYKCNDSSFVVSANGDYMDEIPGFMEGCFIVYSLLQSTLECWYQQSCFQQLINYINVTTTSNFTILDPSQPSQYQPTTTVQEIVNNLMIEQWNSNVSFESYYQQCQPNECRYTYTENLDYLYTITTIMGLIGGLSTVLTILIPNLVNLIRKRKTPSINKNG</sequence>
<dbReference type="Proteomes" id="UP000677228">
    <property type="component" value="Unassembled WGS sequence"/>
</dbReference>